<dbReference type="PROSITE" id="PS50850">
    <property type="entry name" value="MFS"/>
    <property type="match status" value="1"/>
</dbReference>
<dbReference type="Proteomes" id="UP001611415">
    <property type="component" value="Unassembled WGS sequence"/>
</dbReference>
<feature type="transmembrane region" description="Helical" evidence="5">
    <location>
        <begin position="151"/>
        <end position="174"/>
    </location>
</feature>
<dbReference type="RefSeq" id="WP_397091019.1">
    <property type="nucleotide sequence ID" value="NZ_JBEYCD010000002.1"/>
</dbReference>
<feature type="transmembrane region" description="Helical" evidence="5">
    <location>
        <begin position="357"/>
        <end position="381"/>
    </location>
</feature>
<dbReference type="EMBL" id="JBIRYO010000002">
    <property type="protein sequence ID" value="MFI2472504.1"/>
    <property type="molecule type" value="Genomic_DNA"/>
</dbReference>
<organism evidence="7 8">
    <name type="scientific">Nocardia xishanensis</name>
    <dbReference type="NCBI Taxonomy" id="238964"/>
    <lineage>
        <taxon>Bacteria</taxon>
        <taxon>Bacillati</taxon>
        <taxon>Actinomycetota</taxon>
        <taxon>Actinomycetes</taxon>
        <taxon>Mycobacteriales</taxon>
        <taxon>Nocardiaceae</taxon>
        <taxon>Nocardia</taxon>
    </lineage>
</organism>
<evidence type="ECO:0000259" key="6">
    <source>
        <dbReference type="PROSITE" id="PS50850"/>
    </source>
</evidence>
<sequence length="419" mass="43658">MTATLPDTATRHESAAPEQRRRALVEGRLLVLAAIVMSALVLRVAVTAFSPLAERIGADIGYSTAVVGVFGMIPTAMFALSGLLTPLLVRRLGLERTALTAMLMAGAGMLIRALVNGTAELLIFSALALGGMGIGNVVIPPLVKRYFPDRLAVISSLYITMVQLGTVVPALIAVPVAESHGWRISIGLWALLGFAAAVPWLAVLRARRGRALADTTGVDTEPAEPAGQVWRSPVAWGMAGMFGMTSLTTYAIFAWLPKILSEAGASAAFGGTMVGLFALVGLVAALSAPTLVARFRNPFPVVVVCASLFFVAFAGLLIAPMSAPVLWVVILGLGPSTFPMALTLINLRTRTPRGSAALSGFTQGVGYAVACAGPLLFGMLHSATGGWLAPFAMLSVAVLILLAGAWQACKPRVLEDSWA</sequence>
<gene>
    <name evidence="7" type="ORF">ACH49W_03930</name>
</gene>
<evidence type="ECO:0000313" key="7">
    <source>
        <dbReference type="EMBL" id="MFI2472504.1"/>
    </source>
</evidence>
<feature type="transmembrane region" description="Helical" evidence="5">
    <location>
        <begin position="62"/>
        <end position="85"/>
    </location>
</feature>
<dbReference type="SUPFAM" id="SSF103473">
    <property type="entry name" value="MFS general substrate transporter"/>
    <property type="match status" value="1"/>
</dbReference>
<dbReference type="InterPro" id="IPR052524">
    <property type="entry name" value="MFS_Cyanate_Porter"/>
</dbReference>
<evidence type="ECO:0000256" key="4">
    <source>
        <dbReference type="ARBA" id="ARBA00023136"/>
    </source>
</evidence>
<evidence type="ECO:0000256" key="5">
    <source>
        <dbReference type="SAM" id="Phobius"/>
    </source>
</evidence>
<feature type="transmembrane region" description="Helical" evidence="5">
    <location>
        <begin position="121"/>
        <end position="139"/>
    </location>
</feature>
<protein>
    <submittedName>
        <fullName evidence="7">CynX/NimT family MFS transporter</fullName>
    </submittedName>
</protein>
<feature type="transmembrane region" description="Helical" evidence="5">
    <location>
        <begin position="234"/>
        <end position="256"/>
    </location>
</feature>
<feature type="transmembrane region" description="Helical" evidence="5">
    <location>
        <begin position="325"/>
        <end position="345"/>
    </location>
</feature>
<feature type="domain" description="Major facilitator superfamily (MFS) profile" evidence="6">
    <location>
        <begin position="31"/>
        <end position="419"/>
    </location>
</feature>
<dbReference type="PANTHER" id="PTHR23523">
    <property type="match status" value="1"/>
</dbReference>
<dbReference type="InterPro" id="IPR020846">
    <property type="entry name" value="MFS_dom"/>
</dbReference>
<dbReference type="CDD" id="cd17339">
    <property type="entry name" value="MFS_NIMT_CynX_like"/>
    <property type="match status" value="1"/>
</dbReference>
<comment type="caution">
    <text evidence="7">The sequence shown here is derived from an EMBL/GenBank/DDBJ whole genome shotgun (WGS) entry which is preliminary data.</text>
</comment>
<evidence type="ECO:0000256" key="1">
    <source>
        <dbReference type="ARBA" id="ARBA00004651"/>
    </source>
</evidence>
<evidence type="ECO:0000313" key="8">
    <source>
        <dbReference type="Proteomes" id="UP001611415"/>
    </source>
</evidence>
<dbReference type="Pfam" id="PF07690">
    <property type="entry name" value="MFS_1"/>
    <property type="match status" value="1"/>
</dbReference>
<feature type="transmembrane region" description="Helical" evidence="5">
    <location>
        <begin position="299"/>
        <end position="319"/>
    </location>
</feature>
<dbReference type="PANTHER" id="PTHR23523:SF2">
    <property type="entry name" value="2-NITROIMIDAZOLE TRANSPORTER"/>
    <property type="match status" value="1"/>
</dbReference>
<keyword evidence="3 5" id="KW-1133">Transmembrane helix</keyword>
<dbReference type="Gene3D" id="1.20.1250.20">
    <property type="entry name" value="MFS general substrate transporter like domains"/>
    <property type="match status" value="1"/>
</dbReference>
<keyword evidence="8" id="KW-1185">Reference proteome</keyword>
<feature type="transmembrane region" description="Helical" evidence="5">
    <location>
        <begin position="97"/>
        <end position="115"/>
    </location>
</feature>
<dbReference type="InterPro" id="IPR036259">
    <property type="entry name" value="MFS_trans_sf"/>
</dbReference>
<accession>A0ABW7WUH1</accession>
<keyword evidence="2 5" id="KW-0812">Transmembrane</keyword>
<proteinExistence type="predicted"/>
<name>A0ABW7WUH1_9NOCA</name>
<reference evidence="7 8" key="1">
    <citation type="submission" date="2024-10" db="EMBL/GenBank/DDBJ databases">
        <title>The Natural Products Discovery Center: Release of the First 8490 Sequenced Strains for Exploring Actinobacteria Biosynthetic Diversity.</title>
        <authorList>
            <person name="Kalkreuter E."/>
            <person name="Kautsar S.A."/>
            <person name="Yang D."/>
            <person name="Bader C.D."/>
            <person name="Teijaro C.N."/>
            <person name="Fluegel L."/>
            <person name="Davis C.M."/>
            <person name="Simpson J.R."/>
            <person name="Lauterbach L."/>
            <person name="Steele A.D."/>
            <person name="Gui C."/>
            <person name="Meng S."/>
            <person name="Li G."/>
            <person name="Viehrig K."/>
            <person name="Ye F."/>
            <person name="Su P."/>
            <person name="Kiefer A.F."/>
            <person name="Nichols A."/>
            <person name="Cepeda A.J."/>
            <person name="Yan W."/>
            <person name="Fan B."/>
            <person name="Jiang Y."/>
            <person name="Adhikari A."/>
            <person name="Zheng C.-J."/>
            <person name="Schuster L."/>
            <person name="Cowan T.M."/>
            <person name="Smanski M.J."/>
            <person name="Chevrette M.G."/>
            <person name="De Carvalho L.P.S."/>
            <person name="Shen B."/>
        </authorList>
    </citation>
    <scope>NUCLEOTIDE SEQUENCE [LARGE SCALE GENOMIC DNA]</scope>
    <source>
        <strain evidence="7 8">NPDC019275</strain>
    </source>
</reference>
<feature type="transmembrane region" description="Helical" evidence="5">
    <location>
        <begin position="186"/>
        <end position="204"/>
    </location>
</feature>
<keyword evidence="4 5" id="KW-0472">Membrane</keyword>
<feature type="transmembrane region" description="Helical" evidence="5">
    <location>
        <begin position="268"/>
        <end position="292"/>
    </location>
</feature>
<evidence type="ECO:0000256" key="2">
    <source>
        <dbReference type="ARBA" id="ARBA00022692"/>
    </source>
</evidence>
<feature type="transmembrane region" description="Helical" evidence="5">
    <location>
        <begin position="387"/>
        <end position="406"/>
    </location>
</feature>
<comment type="subcellular location">
    <subcellularLocation>
        <location evidence="1">Cell membrane</location>
        <topology evidence="1">Multi-pass membrane protein</topology>
    </subcellularLocation>
</comment>
<dbReference type="InterPro" id="IPR011701">
    <property type="entry name" value="MFS"/>
</dbReference>
<evidence type="ECO:0000256" key="3">
    <source>
        <dbReference type="ARBA" id="ARBA00022989"/>
    </source>
</evidence>
<feature type="transmembrane region" description="Helical" evidence="5">
    <location>
        <begin position="29"/>
        <end position="50"/>
    </location>
</feature>